<organism evidence="1 2">
    <name type="scientific">Canavalia gladiata</name>
    <name type="common">Sword bean</name>
    <name type="synonym">Dolichos gladiatus</name>
    <dbReference type="NCBI Taxonomy" id="3824"/>
    <lineage>
        <taxon>Eukaryota</taxon>
        <taxon>Viridiplantae</taxon>
        <taxon>Streptophyta</taxon>
        <taxon>Embryophyta</taxon>
        <taxon>Tracheophyta</taxon>
        <taxon>Spermatophyta</taxon>
        <taxon>Magnoliopsida</taxon>
        <taxon>eudicotyledons</taxon>
        <taxon>Gunneridae</taxon>
        <taxon>Pentapetalae</taxon>
        <taxon>rosids</taxon>
        <taxon>fabids</taxon>
        <taxon>Fabales</taxon>
        <taxon>Fabaceae</taxon>
        <taxon>Papilionoideae</taxon>
        <taxon>50 kb inversion clade</taxon>
        <taxon>NPAAA clade</taxon>
        <taxon>indigoferoid/millettioid clade</taxon>
        <taxon>Phaseoleae</taxon>
        <taxon>Canavalia</taxon>
    </lineage>
</organism>
<proteinExistence type="predicted"/>
<keyword evidence="2" id="KW-1185">Reference proteome</keyword>
<gene>
    <name evidence="1" type="ORF">VNO77_22774</name>
</gene>
<protein>
    <submittedName>
        <fullName evidence="1">Uncharacterized protein</fullName>
    </submittedName>
</protein>
<dbReference type="AlphaFoldDB" id="A0AAN9L383"/>
<name>A0AAN9L383_CANGL</name>
<sequence length="136" mass="15777">MEDSAKSIQIEDSLVNSKSCRYPWIQVHKVVEENVLKERSDQRRVNDLSCCKESQIHIVNLRLVELAKERNNLTASDAGRIKVQPDVDHIRRRIIRKKEKLVCHARCVLVWKGIRIELLDVMDGSARIGLDVLMKH</sequence>
<accession>A0AAN9L383</accession>
<evidence type="ECO:0000313" key="1">
    <source>
        <dbReference type="EMBL" id="KAK7328660.1"/>
    </source>
</evidence>
<dbReference type="Proteomes" id="UP001367508">
    <property type="component" value="Unassembled WGS sequence"/>
</dbReference>
<evidence type="ECO:0000313" key="2">
    <source>
        <dbReference type="Proteomes" id="UP001367508"/>
    </source>
</evidence>
<dbReference type="EMBL" id="JAYMYQ010000005">
    <property type="protein sequence ID" value="KAK7328660.1"/>
    <property type="molecule type" value="Genomic_DNA"/>
</dbReference>
<reference evidence="1 2" key="1">
    <citation type="submission" date="2024-01" db="EMBL/GenBank/DDBJ databases">
        <title>The genomes of 5 underutilized Papilionoideae crops provide insights into root nodulation and disease resistanc.</title>
        <authorList>
            <person name="Jiang F."/>
        </authorList>
    </citation>
    <scope>NUCLEOTIDE SEQUENCE [LARGE SCALE GENOMIC DNA]</scope>
    <source>
        <strain evidence="1">LVBAO_FW01</strain>
        <tissue evidence="1">Leaves</tissue>
    </source>
</reference>
<comment type="caution">
    <text evidence="1">The sequence shown here is derived from an EMBL/GenBank/DDBJ whole genome shotgun (WGS) entry which is preliminary data.</text>
</comment>